<keyword evidence="2" id="KW-1185">Reference proteome</keyword>
<dbReference type="AlphaFoldDB" id="A0A7W3U4N3"/>
<comment type="caution">
    <text evidence="1">The sequence shown here is derived from an EMBL/GenBank/DDBJ whole genome shotgun (WGS) entry which is preliminary data.</text>
</comment>
<accession>A0A7W3U4N3</accession>
<dbReference type="InterPro" id="IPR030976">
    <property type="entry name" value="Mod_pep_NH_fam"/>
</dbReference>
<dbReference type="Proteomes" id="UP000552587">
    <property type="component" value="Unassembled WGS sequence"/>
</dbReference>
<protein>
    <submittedName>
        <fullName evidence="1">Putative modified peptide</fullName>
    </submittedName>
</protein>
<evidence type="ECO:0000313" key="1">
    <source>
        <dbReference type="EMBL" id="MBB1088869.1"/>
    </source>
</evidence>
<organism evidence="1 2">
    <name type="scientific">Marilutibacter penaei</name>
    <dbReference type="NCBI Taxonomy" id="2759900"/>
    <lineage>
        <taxon>Bacteria</taxon>
        <taxon>Pseudomonadati</taxon>
        <taxon>Pseudomonadota</taxon>
        <taxon>Gammaproteobacteria</taxon>
        <taxon>Lysobacterales</taxon>
        <taxon>Lysobacteraceae</taxon>
        <taxon>Marilutibacter</taxon>
    </lineage>
</organism>
<dbReference type="NCBIfam" id="TIGR04509">
    <property type="entry name" value="mod_pep_NH_fam"/>
    <property type="match status" value="1"/>
</dbReference>
<evidence type="ECO:0000313" key="2">
    <source>
        <dbReference type="Proteomes" id="UP000552587"/>
    </source>
</evidence>
<name>A0A7W3U4N3_9GAMM</name>
<gene>
    <name evidence="1" type="ORF">H4F99_10235</name>
</gene>
<dbReference type="RefSeq" id="WP_182669635.1">
    <property type="nucleotide sequence ID" value="NZ_JACHTE010000006.1"/>
</dbReference>
<proteinExistence type="predicted"/>
<dbReference type="EMBL" id="JACHTE010000006">
    <property type="protein sequence ID" value="MBB1088869.1"/>
    <property type="molecule type" value="Genomic_DNA"/>
</dbReference>
<reference evidence="1 2" key="1">
    <citation type="submission" date="2020-07" db="EMBL/GenBank/DDBJ databases">
        <authorList>
            <person name="Xu S."/>
            <person name="Li A."/>
        </authorList>
    </citation>
    <scope>NUCLEOTIDE SEQUENCE [LARGE SCALE GENOMIC DNA]</scope>
    <source>
        <strain evidence="1 2">SG-8</strain>
    </source>
</reference>
<sequence>MTDTSKGGQHPTLSAAEADKLLDLLGNDDRFRAEFQANPRAAMAGIGYAPASFGEASGVPAQGEAFYCMTTGTLASKEEIQQSREALKSHLTAQTNHIVVFAFEAGKMDSVLRSK</sequence>